<dbReference type="RefSeq" id="XP_044720855.1">
    <property type="nucleotide sequence ID" value="XM_044864323.1"/>
</dbReference>
<name>A0A9P8N259_9HYPO</name>
<dbReference type="Proteomes" id="UP000824596">
    <property type="component" value="Unassembled WGS sequence"/>
</dbReference>
<dbReference type="EMBL" id="JAIZPD010000005">
    <property type="protein sequence ID" value="KAH0963342.1"/>
    <property type="molecule type" value="Genomic_DNA"/>
</dbReference>
<organism evidence="3 4">
    <name type="scientific">Hirsutella rhossiliensis</name>
    <dbReference type="NCBI Taxonomy" id="111463"/>
    <lineage>
        <taxon>Eukaryota</taxon>
        <taxon>Fungi</taxon>
        <taxon>Dikarya</taxon>
        <taxon>Ascomycota</taxon>
        <taxon>Pezizomycotina</taxon>
        <taxon>Sordariomycetes</taxon>
        <taxon>Hypocreomycetidae</taxon>
        <taxon>Hypocreales</taxon>
        <taxon>Ophiocordycipitaceae</taxon>
        <taxon>Hirsutella</taxon>
    </lineage>
</organism>
<accession>A0A9P8N259</accession>
<keyword evidence="2" id="KW-0812">Transmembrane</keyword>
<protein>
    <submittedName>
        <fullName evidence="3">Uncharacterized protein</fullName>
    </submittedName>
</protein>
<keyword evidence="2" id="KW-1133">Transmembrane helix</keyword>
<feature type="region of interest" description="Disordered" evidence="1">
    <location>
        <begin position="282"/>
        <end position="307"/>
    </location>
</feature>
<dbReference type="OrthoDB" id="4770059at2759"/>
<evidence type="ECO:0000313" key="4">
    <source>
        <dbReference type="Proteomes" id="UP000824596"/>
    </source>
</evidence>
<proteinExistence type="predicted"/>
<feature type="region of interest" description="Disordered" evidence="1">
    <location>
        <begin position="1"/>
        <end position="34"/>
    </location>
</feature>
<evidence type="ECO:0000256" key="1">
    <source>
        <dbReference type="SAM" id="MobiDB-lite"/>
    </source>
</evidence>
<keyword evidence="2" id="KW-0472">Membrane</keyword>
<reference evidence="3" key="1">
    <citation type="submission" date="2021-09" db="EMBL/GenBank/DDBJ databases">
        <title>A high-quality genome of the endoparasitic fungus Hirsutella rhossiliensis with a comparison of Hirsutella genomes reveals transposable elements contributing to genome size variation.</title>
        <authorList>
            <person name="Lin R."/>
            <person name="Jiao Y."/>
            <person name="Sun X."/>
            <person name="Ling J."/>
            <person name="Xie B."/>
            <person name="Cheng X."/>
        </authorList>
    </citation>
    <scope>NUCLEOTIDE SEQUENCE</scope>
    <source>
        <strain evidence="3">HR02</strain>
    </source>
</reference>
<dbReference type="GeneID" id="68354981"/>
<evidence type="ECO:0000256" key="2">
    <source>
        <dbReference type="SAM" id="Phobius"/>
    </source>
</evidence>
<dbReference type="AlphaFoldDB" id="A0A9P8N259"/>
<sequence length="343" mass="36907">MSSSSPEPVTGPSAHLPSSTTASSSPRLLPPPAQRPLATEVFPHVTTHWTKPQSCTWTYVADSQSRPASQGAVAWLDLQPIPGASTLSCYPDGMFSGGRTGVFSPATCPSGWTTVSLRINTEKDLAEPVTTTAVCCSSYYTLDGSYCKRSVPTVLAVPITYNHTAGTYEVMSSSTTTLYSATIAVNTIRALFMEQDMSLLGLTDDEEISEDEVHGNPLPLGARIGAAIGVAIFSLLSIGAVIFCLLRWRRSRRRQAKGLRSHELGSVYGRRLRTHDSLAVREGHAAEPPPAYEASGPTNGFRGRGADNARQDEIRSLVAQKEAIQLRIEELERIGTDAEAISR</sequence>
<evidence type="ECO:0000313" key="3">
    <source>
        <dbReference type="EMBL" id="KAH0963342.1"/>
    </source>
</evidence>
<gene>
    <name evidence="3" type="ORF">HRG_05852</name>
</gene>
<keyword evidence="4" id="KW-1185">Reference proteome</keyword>
<feature type="transmembrane region" description="Helical" evidence="2">
    <location>
        <begin position="224"/>
        <end position="246"/>
    </location>
</feature>
<feature type="compositionally biased region" description="Low complexity" evidence="1">
    <location>
        <begin position="12"/>
        <end position="27"/>
    </location>
</feature>
<comment type="caution">
    <text evidence="3">The sequence shown here is derived from an EMBL/GenBank/DDBJ whole genome shotgun (WGS) entry which is preliminary data.</text>
</comment>